<protein>
    <recommendedName>
        <fullName evidence="5">Secreted protein</fullName>
    </recommendedName>
</protein>
<dbReference type="Proteomes" id="UP000054359">
    <property type="component" value="Unassembled WGS sequence"/>
</dbReference>
<dbReference type="EMBL" id="KK115047">
    <property type="protein sequence ID" value="KFM64049.1"/>
    <property type="molecule type" value="Genomic_DNA"/>
</dbReference>
<accession>A0A087TG10</accession>
<dbReference type="AlphaFoldDB" id="A0A087TG10"/>
<feature type="region of interest" description="Disordered" evidence="1">
    <location>
        <begin position="48"/>
        <end position="91"/>
    </location>
</feature>
<feature type="non-terminal residue" evidence="3">
    <location>
        <position position="91"/>
    </location>
</feature>
<feature type="signal peptide" evidence="2">
    <location>
        <begin position="1"/>
        <end position="23"/>
    </location>
</feature>
<keyword evidence="4" id="KW-1185">Reference proteome</keyword>
<feature type="compositionally biased region" description="Low complexity" evidence="1">
    <location>
        <begin position="72"/>
        <end position="85"/>
    </location>
</feature>
<reference evidence="3 4" key="1">
    <citation type="submission" date="2013-11" db="EMBL/GenBank/DDBJ databases">
        <title>Genome sequencing of Stegodyphus mimosarum.</title>
        <authorList>
            <person name="Bechsgaard J."/>
        </authorList>
    </citation>
    <scope>NUCLEOTIDE SEQUENCE [LARGE SCALE GENOMIC DNA]</scope>
</reference>
<evidence type="ECO:0008006" key="5">
    <source>
        <dbReference type="Google" id="ProtNLM"/>
    </source>
</evidence>
<evidence type="ECO:0000256" key="1">
    <source>
        <dbReference type="SAM" id="MobiDB-lite"/>
    </source>
</evidence>
<evidence type="ECO:0000313" key="4">
    <source>
        <dbReference type="Proteomes" id="UP000054359"/>
    </source>
</evidence>
<feature type="chain" id="PRO_5001829704" description="Secreted protein" evidence="2">
    <location>
        <begin position="24"/>
        <end position="91"/>
    </location>
</feature>
<name>A0A087TG10_STEMI</name>
<gene>
    <name evidence="3" type="ORF">X975_17388</name>
</gene>
<organism evidence="3 4">
    <name type="scientific">Stegodyphus mimosarum</name>
    <name type="common">African social velvet spider</name>
    <dbReference type="NCBI Taxonomy" id="407821"/>
    <lineage>
        <taxon>Eukaryota</taxon>
        <taxon>Metazoa</taxon>
        <taxon>Ecdysozoa</taxon>
        <taxon>Arthropoda</taxon>
        <taxon>Chelicerata</taxon>
        <taxon>Arachnida</taxon>
        <taxon>Araneae</taxon>
        <taxon>Araneomorphae</taxon>
        <taxon>Entelegynae</taxon>
        <taxon>Eresoidea</taxon>
        <taxon>Eresidae</taxon>
        <taxon>Stegodyphus</taxon>
    </lineage>
</organism>
<keyword evidence="2" id="KW-0732">Signal</keyword>
<sequence>MPLTVLVSVGGLLLLLVIPPIFPQPHHHQNITRRSDRRYYDGAIYIHPPHNSNPYRQKGRNEGRSMNSMFNPFSQSSPSRQSSFSYCSAGG</sequence>
<evidence type="ECO:0000313" key="3">
    <source>
        <dbReference type="EMBL" id="KFM64049.1"/>
    </source>
</evidence>
<evidence type="ECO:0000256" key="2">
    <source>
        <dbReference type="SAM" id="SignalP"/>
    </source>
</evidence>
<proteinExistence type="predicted"/>